<keyword evidence="3" id="KW-0328">Glycosyltransferase</keyword>
<dbReference type="InterPro" id="IPR055259">
    <property type="entry name" value="YkvP/CgeB_Glyco_trans-like"/>
</dbReference>
<dbReference type="Pfam" id="PF13524">
    <property type="entry name" value="Glyco_trans_1_2"/>
    <property type="match status" value="1"/>
</dbReference>
<dbReference type="Pfam" id="PF13692">
    <property type="entry name" value="Glyco_trans_1_4"/>
    <property type="match status" value="1"/>
</dbReference>
<protein>
    <submittedName>
        <fullName evidence="3">Glycosyltransferase</fullName>
        <ecNumber evidence="3">2.4.-.-</ecNumber>
    </submittedName>
</protein>
<sequence length="916" mass="102464">MIQKPAEDFLHEETPFPSNARDELIGSYRSSNHIAGLRVRDMRAEIDGLRELLALRERSLSWRVTAPLRFVRALSLGRLPSGRPLREVPGRFRQIWREGHLWERLVRRDEPGKLRLAQQRINMAAQAYRQPVIRSPDLLVGHVVIIAELSLKQCAKYRVWQKREALETLGWQVTVVDWRASRAAWTALQGATDVVFYRTPGFDSVMALVSEAHRLALDPVWEVDDLIFDAAEYRQNGNIDSLPQVERDLLLSGVGLFRQCMLACGRGIASTDALAEAMREAGLEDVRVVENALDAQTLAFATTAREHRSDRDGRVWVCYGSGTNTHDADFRIASRGLARAMRREPSLCLRIFGDVSLPEELQGFGDRVERRQGLDYALYLQELANTDIAIAPLEETRFNDAKSNIKYIEASILELPSICSPRAAFRVVVRSGENGLTAETEVQWEDAFIRLTGDAALRRRLGQRAYADVLARYAPQAMAREQVAPAFGPVPSLDRSVPRVLLVNIYFAPLSFGGATIVVEEMARRLAAYEMKLAIFTGQDVIAAYDQSASRYQTEGLDVLAVRASENEDALGAIENPEAAAVFAEWIDVFRPDLVHIHALQGLGVGLLRACEERGVPYVLTLHDAWWLCDRQFMVREDGRYCFQKKIDLRICQECVKGAAHLESRAAVMRHGLRNAALLLSPSETHRALYVANGVDPEKIALHRNGFRWPTRPRKARVPGAPLRFGFVGGTENIKGYGVLKRAAAMLEENAWSLTLVDNKINLGFHSIDRVDWGIRGELRVVAAYTQDTMDAFYDEIDVLLFPSQWKESFGLTVREALARDVWVVSTSPGGQAEPITDGVNGTLIPLNGHPQALADAMGTLIGRVGEFDTYTNPLKDQLSDYDTQARELSAFYDRVLREAAAKRARLDHRSSAATA</sequence>
<dbReference type="PANTHER" id="PTHR12526">
    <property type="entry name" value="GLYCOSYLTRANSFERASE"/>
    <property type="match status" value="1"/>
</dbReference>
<reference evidence="3" key="1">
    <citation type="submission" date="2023-03" db="EMBL/GenBank/DDBJ databases">
        <authorList>
            <person name="Cleenwerck I."/>
        </authorList>
    </citation>
    <scope>NUCLEOTIDE SEQUENCE</scope>
    <source>
        <strain evidence="3">LMG 32879</strain>
    </source>
</reference>
<feature type="domain" description="Glycosyltransferase subfamily 4-like N-terminal" evidence="2">
    <location>
        <begin position="513"/>
        <end position="706"/>
    </location>
</feature>
<evidence type="ECO:0000259" key="2">
    <source>
        <dbReference type="Pfam" id="PF13579"/>
    </source>
</evidence>
<dbReference type="SUPFAM" id="SSF53756">
    <property type="entry name" value="UDP-Glycosyltransferase/glycogen phosphorylase"/>
    <property type="match status" value="2"/>
</dbReference>
<name>A0AA35UGE6_9PROT</name>
<dbReference type="EMBL" id="CATKSH010000001">
    <property type="protein sequence ID" value="CAI9119465.1"/>
    <property type="molecule type" value="Genomic_DNA"/>
</dbReference>
<dbReference type="InterPro" id="IPR028098">
    <property type="entry name" value="Glyco_trans_4-like_N"/>
</dbReference>
<organism evidence="3 4">
    <name type="scientific">Brytella acorum</name>
    <dbReference type="NCBI Taxonomy" id="2959299"/>
    <lineage>
        <taxon>Bacteria</taxon>
        <taxon>Pseudomonadati</taxon>
        <taxon>Pseudomonadota</taxon>
        <taxon>Alphaproteobacteria</taxon>
        <taxon>Acetobacterales</taxon>
        <taxon>Acetobacteraceae</taxon>
        <taxon>Brytella</taxon>
    </lineage>
</organism>
<evidence type="ECO:0000313" key="4">
    <source>
        <dbReference type="Proteomes" id="UP001176960"/>
    </source>
</evidence>
<dbReference type="Proteomes" id="UP001176960">
    <property type="component" value="Unassembled WGS sequence"/>
</dbReference>
<keyword evidence="3" id="KW-0808">Transferase</keyword>
<dbReference type="EC" id="2.4.-.-" evidence="3"/>
<dbReference type="AlphaFoldDB" id="A0AA35UGE6"/>
<dbReference type="Gene3D" id="3.40.50.2000">
    <property type="entry name" value="Glycogen Phosphorylase B"/>
    <property type="match status" value="3"/>
</dbReference>
<proteinExistence type="predicted"/>
<keyword evidence="4" id="KW-1185">Reference proteome</keyword>
<accession>A0AA35UGE6</accession>
<gene>
    <name evidence="3" type="ORF">LMG32879_000280</name>
</gene>
<dbReference type="PANTHER" id="PTHR12526:SF635">
    <property type="entry name" value="GLYCOSYL TRANSFERASE GROUP 1"/>
    <property type="match status" value="1"/>
</dbReference>
<dbReference type="GO" id="GO:0016757">
    <property type="term" value="F:glycosyltransferase activity"/>
    <property type="evidence" value="ECO:0007669"/>
    <property type="project" value="UniProtKB-KW"/>
</dbReference>
<evidence type="ECO:0000313" key="3">
    <source>
        <dbReference type="EMBL" id="CAI9119465.1"/>
    </source>
</evidence>
<comment type="caution">
    <text evidence="3">The sequence shown here is derived from an EMBL/GenBank/DDBJ whole genome shotgun (WGS) entry which is preliminary data.</text>
</comment>
<dbReference type="Pfam" id="PF13579">
    <property type="entry name" value="Glyco_trans_4_4"/>
    <property type="match status" value="1"/>
</dbReference>
<dbReference type="CDD" id="cd03823">
    <property type="entry name" value="GT4_ExpE7-like"/>
    <property type="match status" value="1"/>
</dbReference>
<evidence type="ECO:0000259" key="1">
    <source>
        <dbReference type="Pfam" id="PF13524"/>
    </source>
</evidence>
<dbReference type="RefSeq" id="WP_289842694.1">
    <property type="nucleotide sequence ID" value="NZ_CATKSH010000001.1"/>
</dbReference>
<feature type="domain" description="Spore protein YkvP/CgeB glycosyl transferase-like" evidence="1">
    <location>
        <begin position="337"/>
        <end position="481"/>
    </location>
</feature>